<feature type="compositionally biased region" description="Pro residues" evidence="4">
    <location>
        <begin position="449"/>
        <end position="461"/>
    </location>
</feature>
<dbReference type="PROSITE" id="PS50118">
    <property type="entry name" value="HMG_BOX_2"/>
    <property type="match status" value="1"/>
</dbReference>
<dbReference type="SUPFAM" id="SSF47095">
    <property type="entry name" value="HMG-box"/>
    <property type="match status" value="1"/>
</dbReference>
<feature type="region of interest" description="Disordered" evidence="4">
    <location>
        <begin position="401"/>
        <end position="498"/>
    </location>
</feature>
<dbReference type="GO" id="GO:0030154">
    <property type="term" value="P:cell differentiation"/>
    <property type="evidence" value="ECO:0007669"/>
    <property type="project" value="TreeGrafter"/>
</dbReference>
<gene>
    <name evidence="6" type="ORF">EDB92DRAFT_301404</name>
</gene>
<feature type="compositionally biased region" description="Low complexity" evidence="4">
    <location>
        <begin position="401"/>
        <end position="433"/>
    </location>
</feature>
<evidence type="ECO:0000256" key="3">
    <source>
        <dbReference type="PROSITE-ProRule" id="PRU00267"/>
    </source>
</evidence>
<proteinExistence type="predicted"/>
<feature type="region of interest" description="Disordered" evidence="4">
    <location>
        <begin position="134"/>
        <end position="212"/>
    </location>
</feature>
<feature type="compositionally biased region" description="Polar residues" evidence="4">
    <location>
        <begin position="193"/>
        <end position="212"/>
    </location>
</feature>
<organism evidence="6 7">
    <name type="scientific">Lactarius akahatsu</name>
    <dbReference type="NCBI Taxonomy" id="416441"/>
    <lineage>
        <taxon>Eukaryota</taxon>
        <taxon>Fungi</taxon>
        <taxon>Dikarya</taxon>
        <taxon>Basidiomycota</taxon>
        <taxon>Agaricomycotina</taxon>
        <taxon>Agaricomycetes</taxon>
        <taxon>Russulales</taxon>
        <taxon>Russulaceae</taxon>
        <taxon>Lactarius</taxon>
    </lineage>
</organism>
<feature type="compositionally biased region" description="Basic and acidic residues" evidence="4">
    <location>
        <begin position="23"/>
        <end position="34"/>
    </location>
</feature>
<feature type="compositionally biased region" description="Low complexity" evidence="4">
    <location>
        <begin position="297"/>
        <end position="308"/>
    </location>
</feature>
<evidence type="ECO:0000256" key="2">
    <source>
        <dbReference type="ARBA" id="ARBA00023163"/>
    </source>
</evidence>
<feature type="DNA-binding region" description="HMG box" evidence="3">
    <location>
        <begin position="70"/>
        <end position="135"/>
    </location>
</feature>
<dbReference type="InterPro" id="IPR036910">
    <property type="entry name" value="HMG_box_dom_sf"/>
</dbReference>
<dbReference type="EMBL" id="JAKELL010000142">
    <property type="protein sequence ID" value="KAH8980175.1"/>
    <property type="molecule type" value="Genomic_DNA"/>
</dbReference>
<evidence type="ECO:0000313" key="6">
    <source>
        <dbReference type="EMBL" id="KAH8980175.1"/>
    </source>
</evidence>
<feature type="region of interest" description="Disordered" evidence="4">
    <location>
        <begin position="228"/>
        <end position="368"/>
    </location>
</feature>
<feature type="domain" description="HMG box" evidence="5">
    <location>
        <begin position="70"/>
        <end position="135"/>
    </location>
</feature>
<feature type="compositionally biased region" description="Basic residues" evidence="4">
    <location>
        <begin position="137"/>
        <end position="148"/>
    </location>
</feature>
<evidence type="ECO:0000313" key="7">
    <source>
        <dbReference type="Proteomes" id="UP001201163"/>
    </source>
</evidence>
<keyword evidence="3" id="KW-0539">Nucleus</keyword>
<protein>
    <recommendedName>
        <fullName evidence="5">HMG box domain-containing protein</fullName>
    </recommendedName>
</protein>
<evidence type="ECO:0000259" key="5">
    <source>
        <dbReference type="PROSITE" id="PS50118"/>
    </source>
</evidence>
<feature type="compositionally biased region" description="Low complexity" evidence="4">
    <location>
        <begin position="1"/>
        <end position="17"/>
    </location>
</feature>
<dbReference type="SMART" id="SM00398">
    <property type="entry name" value="HMG"/>
    <property type="match status" value="1"/>
</dbReference>
<dbReference type="InterPro" id="IPR009071">
    <property type="entry name" value="HMG_box_dom"/>
</dbReference>
<keyword evidence="7" id="KW-1185">Reference proteome</keyword>
<dbReference type="Gene3D" id="1.10.30.10">
    <property type="entry name" value="High mobility group box domain"/>
    <property type="match status" value="1"/>
</dbReference>
<reference evidence="6" key="1">
    <citation type="submission" date="2022-01" db="EMBL/GenBank/DDBJ databases">
        <title>Comparative genomics reveals a dynamic genome evolution in the ectomycorrhizal milk-cap (Lactarius) mushrooms.</title>
        <authorList>
            <consortium name="DOE Joint Genome Institute"/>
            <person name="Lebreton A."/>
            <person name="Tang N."/>
            <person name="Kuo A."/>
            <person name="LaButti K."/>
            <person name="Drula E."/>
            <person name="Barry K."/>
            <person name="Clum A."/>
            <person name="Lipzen A."/>
            <person name="Mousain D."/>
            <person name="Ng V."/>
            <person name="Wang R."/>
            <person name="Wang X."/>
            <person name="Dai Y."/>
            <person name="Henrissat B."/>
            <person name="Grigoriev I.V."/>
            <person name="Guerin-Laguette A."/>
            <person name="Yu F."/>
            <person name="Martin F.M."/>
        </authorList>
    </citation>
    <scope>NUCLEOTIDE SEQUENCE</scope>
    <source>
        <strain evidence="6">QP</strain>
    </source>
</reference>
<keyword evidence="1 3" id="KW-0238">DNA-binding</keyword>
<feature type="region of interest" description="Disordered" evidence="4">
    <location>
        <begin position="1"/>
        <end position="72"/>
    </location>
</feature>
<dbReference type="PANTHER" id="PTHR10270">
    <property type="entry name" value="SOX TRANSCRIPTION FACTOR"/>
    <property type="match status" value="1"/>
</dbReference>
<sequence length="498" mass="53565">MSRLDSLVQHSQSSSDSAAYRHPRSDRGSPRADSDDGTSYTHCRTSTKMDDMPPEDTQLTSQALNSDGTPRRPMNAFMIFARRRRPQVSAANQTMRTGDISKILSKEWNSMDMQFYLDQAKRLKETFNSKYPDYVYRRRPNNSRKKRRPDATATPLLDPSASGDVGDDFSAGHDFDYQSVDGQDLARDLAPSRGSSHSGVASGYDDNSSVTSPHHALSSFGYSANDFPASQAPSSGTRLRHLSSIHDHPPSETPSLASLPSHHYPDTSIHSHAYPSHASHSPNTATSSSGYGPDHIGGSSFWGGASSGVRGDHGRTTQPTWAPTPPVIPPLNVGEQLRERPNSTAHAKSEVYSHPSPRPWSTSTSQASPAISSASSHVSSCSSNSYPLQTLSSPFFPASHSPGAYQSSTSSSPTASENYYASGSQLQGSSYGSRAGGGYEQQYDSHSLPHPPSRSSRPPPLHSLALGSGVPPLSNPSSSNATYNNSSMDHWRTKIGGQ</sequence>
<feature type="compositionally biased region" description="Polar residues" evidence="4">
    <location>
        <begin position="57"/>
        <end position="68"/>
    </location>
</feature>
<dbReference type="Proteomes" id="UP001201163">
    <property type="component" value="Unassembled WGS sequence"/>
</dbReference>
<comment type="caution">
    <text evidence="6">The sequence shown here is derived from an EMBL/GenBank/DDBJ whole genome shotgun (WGS) entry which is preliminary data.</text>
</comment>
<dbReference type="PANTHER" id="PTHR10270:SF161">
    <property type="entry name" value="SEX-DETERMINING REGION Y PROTEIN"/>
    <property type="match status" value="1"/>
</dbReference>
<keyword evidence="2" id="KW-0804">Transcription</keyword>
<name>A0AAD4L7N4_9AGAM</name>
<accession>A0AAD4L7N4</accession>
<dbReference type="Pfam" id="PF00505">
    <property type="entry name" value="HMG_box"/>
    <property type="match status" value="1"/>
</dbReference>
<feature type="compositionally biased region" description="Basic and acidic residues" evidence="4">
    <location>
        <begin position="336"/>
        <end position="351"/>
    </location>
</feature>
<dbReference type="InterPro" id="IPR050140">
    <property type="entry name" value="SRY-related_HMG-box_TF-like"/>
</dbReference>
<evidence type="ECO:0000256" key="4">
    <source>
        <dbReference type="SAM" id="MobiDB-lite"/>
    </source>
</evidence>
<dbReference type="GO" id="GO:0005634">
    <property type="term" value="C:nucleus"/>
    <property type="evidence" value="ECO:0007669"/>
    <property type="project" value="UniProtKB-UniRule"/>
</dbReference>
<feature type="compositionally biased region" description="Low complexity" evidence="4">
    <location>
        <begin position="270"/>
        <end position="282"/>
    </location>
</feature>
<dbReference type="GO" id="GO:0000978">
    <property type="term" value="F:RNA polymerase II cis-regulatory region sequence-specific DNA binding"/>
    <property type="evidence" value="ECO:0007669"/>
    <property type="project" value="TreeGrafter"/>
</dbReference>
<dbReference type="AlphaFoldDB" id="A0AAD4L7N4"/>
<feature type="compositionally biased region" description="Polar residues" evidence="4">
    <location>
        <begin position="37"/>
        <end position="46"/>
    </location>
</feature>
<evidence type="ECO:0000256" key="1">
    <source>
        <dbReference type="ARBA" id="ARBA00023125"/>
    </source>
</evidence>
<dbReference type="GO" id="GO:0001228">
    <property type="term" value="F:DNA-binding transcription activator activity, RNA polymerase II-specific"/>
    <property type="evidence" value="ECO:0007669"/>
    <property type="project" value="TreeGrafter"/>
</dbReference>
<feature type="compositionally biased region" description="Polar residues" evidence="4">
    <location>
        <begin position="475"/>
        <end position="488"/>
    </location>
</feature>